<dbReference type="EMBL" id="CP047045">
    <property type="protein sequence ID" value="QGZ96533.1"/>
    <property type="molecule type" value="Genomic_DNA"/>
</dbReference>
<dbReference type="Pfam" id="PF13578">
    <property type="entry name" value="Methyltransf_24"/>
    <property type="match status" value="1"/>
</dbReference>
<dbReference type="Proteomes" id="UP000431269">
    <property type="component" value="Chromosome"/>
</dbReference>
<dbReference type="RefSeq" id="WP_158767314.1">
    <property type="nucleotide sequence ID" value="NZ_CP047045.1"/>
</dbReference>
<dbReference type="Gene3D" id="3.40.50.150">
    <property type="entry name" value="Vaccinia Virus protein VP39"/>
    <property type="match status" value="2"/>
</dbReference>
<dbReference type="InterPro" id="IPR008884">
    <property type="entry name" value="TylF_MeTrfase"/>
</dbReference>
<dbReference type="Pfam" id="PF05711">
    <property type="entry name" value="TylF"/>
    <property type="match status" value="1"/>
</dbReference>
<keyword evidence="1" id="KW-0489">Methyltransferase</keyword>
<keyword evidence="2" id="KW-1185">Reference proteome</keyword>
<dbReference type="GO" id="GO:0030769">
    <property type="term" value="F:macrocin O-methyltransferase activity"/>
    <property type="evidence" value="ECO:0007669"/>
    <property type="project" value="UniProtKB-EC"/>
</dbReference>
<evidence type="ECO:0000313" key="1">
    <source>
        <dbReference type="EMBL" id="QGZ96533.1"/>
    </source>
</evidence>
<protein>
    <submittedName>
        <fullName evidence="1">Macrocin O-methyltransferase</fullName>
        <ecNumber evidence="1">2.1.1.101</ecNumber>
    </submittedName>
</protein>
<dbReference type="KEGG" id="tsv:DSM104635_03393"/>
<dbReference type="InterPro" id="IPR029063">
    <property type="entry name" value="SAM-dependent_MTases_sf"/>
</dbReference>
<dbReference type="AlphaFoldDB" id="A0A6I6MZI4"/>
<reference evidence="2" key="1">
    <citation type="submission" date="2019-12" db="EMBL/GenBank/DDBJ databases">
        <title>Complete genome of Terracaulis silvestris 0127_4.</title>
        <authorList>
            <person name="Vieira S."/>
            <person name="Riedel T."/>
            <person name="Sproer C."/>
            <person name="Pascual J."/>
            <person name="Boedeker C."/>
            <person name="Overmann J."/>
        </authorList>
    </citation>
    <scope>NUCLEOTIDE SEQUENCE [LARGE SCALE GENOMIC DNA]</scope>
    <source>
        <strain evidence="2">0127_4</strain>
    </source>
</reference>
<evidence type="ECO:0000313" key="2">
    <source>
        <dbReference type="Proteomes" id="UP000431269"/>
    </source>
</evidence>
<dbReference type="GO" id="GO:0032259">
    <property type="term" value="P:methylation"/>
    <property type="evidence" value="ECO:0007669"/>
    <property type="project" value="UniProtKB-KW"/>
</dbReference>
<dbReference type="EC" id="2.1.1.101" evidence="1"/>
<dbReference type="PANTHER" id="PTHR40036:SF1">
    <property type="entry name" value="MACROCIN O-METHYLTRANSFERASE"/>
    <property type="match status" value="1"/>
</dbReference>
<organism evidence="1 2">
    <name type="scientific">Terricaulis silvestris</name>
    <dbReference type="NCBI Taxonomy" id="2686094"/>
    <lineage>
        <taxon>Bacteria</taxon>
        <taxon>Pseudomonadati</taxon>
        <taxon>Pseudomonadota</taxon>
        <taxon>Alphaproteobacteria</taxon>
        <taxon>Caulobacterales</taxon>
        <taxon>Caulobacteraceae</taxon>
        <taxon>Terricaulis</taxon>
    </lineage>
</organism>
<keyword evidence="1" id="KW-0808">Transferase</keyword>
<dbReference type="SUPFAM" id="SSF53335">
    <property type="entry name" value="S-adenosyl-L-methionine-dependent methyltransferases"/>
    <property type="match status" value="2"/>
</dbReference>
<proteinExistence type="predicted"/>
<dbReference type="PANTHER" id="PTHR40036">
    <property type="entry name" value="MACROCIN O-METHYLTRANSFERASE"/>
    <property type="match status" value="1"/>
</dbReference>
<sequence length="510" mass="56739">MNYLDALKQIHAAVRPDFYVEIGCLAGASLELADCPRLGIDPEPKITGALTQPTRLYRQTSDAFFARSDVDAIFGQKPDLAFIDGMHLAEFALRDFINLETHAAPHSLIVIDDVAPGDILWAERERQSQAWTGDVYRMIPILREYRPDLEIAVFDATILDFDKGIAVIGNLDPGNIVLRDAYAEIEERIKTGQWTAETTDGIRELLKVAPAEALAPYVAAHVAAHPSPRRTGPLLRYLELIKCSILNEIYLEDEFRLLYLRECLEGKAKYDPATYLDLRAAYPQRYAAFEAARNEGLLFERSLSNLGFAQSMMGRKRMENLHDCLEQIRKNDIPGDVIECGVWRGGGCIFMAAYLQAHGMTSRKVLVADSFRGLPVSSRPEDSNLDLSRGKAPELAISRAIVERNFNAYGLLSGNVVFIEGWFRDTLASAPCDQLALLRLDGDFYESTMDALTALYDRVAPGGAVIIDDYYAVPACANAVKDFFAARGEAIPEAIRIDWTGISFTKPDKE</sequence>
<gene>
    <name evidence="1" type="primary">tylF</name>
    <name evidence="1" type="ORF">DSM104635_03393</name>
</gene>
<name>A0A6I6MZI4_9CAUL</name>
<accession>A0A6I6MZI4</accession>